<feature type="domain" description="PurM-like C-terminal" evidence="11">
    <location>
        <begin position="203"/>
        <end position="352"/>
    </location>
</feature>
<evidence type="ECO:0000259" key="10">
    <source>
        <dbReference type="Pfam" id="PF00586"/>
    </source>
</evidence>
<dbReference type="PANTHER" id="PTHR43555:SF1">
    <property type="entry name" value="PHOSPHORIBOSYLFORMYLGLYCINAMIDINE SYNTHASE SUBUNIT PURL"/>
    <property type="match status" value="1"/>
</dbReference>
<dbReference type="GO" id="GO:0005737">
    <property type="term" value="C:cytoplasm"/>
    <property type="evidence" value="ECO:0007669"/>
    <property type="project" value="UniProtKB-SubCell"/>
</dbReference>
<dbReference type="AlphaFoldDB" id="A0A9D1PLX8"/>
<dbReference type="InterPro" id="IPR010918">
    <property type="entry name" value="PurM-like_C_dom"/>
</dbReference>
<dbReference type="FunFam" id="3.30.1330.10:FF:000004">
    <property type="entry name" value="Phosphoribosylformylglycinamidine synthase subunit PurL"/>
    <property type="match status" value="1"/>
</dbReference>
<comment type="catalytic activity">
    <reaction evidence="8">
        <text>N(2)-formyl-N(1)-(5-phospho-beta-D-ribosyl)glycinamide + L-glutamine + ATP + H2O = 2-formamido-N(1)-(5-O-phospho-beta-D-ribosyl)acetamidine + L-glutamate + ADP + phosphate + H(+)</text>
        <dbReference type="Rhea" id="RHEA:17129"/>
        <dbReference type="ChEBI" id="CHEBI:15377"/>
        <dbReference type="ChEBI" id="CHEBI:15378"/>
        <dbReference type="ChEBI" id="CHEBI:29985"/>
        <dbReference type="ChEBI" id="CHEBI:30616"/>
        <dbReference type="ChEBI" id="CHEBI:43474"/>
        <dbReference type="ChEBI" id="CHEBI:58359"/>
        <dbReference type="ChEBI" id="CHEBI:147286"/>
        <dbReference type="ChEBI" id="CHEBI:147287"/>
        <dbReference type="ChEBI" id="CHEBI:456216"/>
        <dbReference type="EC" id="6.3.5.3"/>
    </reaction>
</comment>
<dbReference type="InterPro" id="IPR036676">
    <property type="entry name" value="PurM-like_C_sf"/>
</dbReference>
<dbReference type="GO" id="GO:0006189">
    <property type="term" value="P:'de novo' IMP biosynthetic process"/>
    <property type="evidence" value="ECO:0007669"/>
    <property type="project" value="UniProtKB-UniRule"/>
</dbReference>
<dbReference type="NCBIfam" id="TIGR01736">
    <property type="entry name" value="FGAM_synth_II"/>
    <property type="match status" value="1"/>
</dbReference>
<dbReference type="GO" id="GO:0000287">
    <property type="term" value="F:magnesium ion binding"/>
    <property type="evidence" value="ECO:0007669"/>
    <property type="project" value="UniProtKB-UniRule"/>
</dbReference>
<dbReference type="InterPro" id="IPR016188">
    <property type="entry name" value="PurM-like_N"/>
</dbReference>
<feature type="binding site" evidence="8">
    <location>
        <position position="118"/>
    </location>
    <ligand>
        <name>Mg(2+)</name>
        <dbReference type="ChEBI" id="CHEBI:18420"/>
        <label>2</label>
    </ligand>
</feature>
<proteinExistence type="inferred from homology"/>
<keyword evidence="4 8" id="KW-0547">Nucleotide-binding</keyword>
<keyword evidence="1 8" id="KW-0963">Cytoplasm</keyword>
<keyword evidence="2 8" id="KW-0436">Ligase</keyword>
<protein>
    <recommendedName>
        <fullName evidence="8">Phosphoribosylformylglycinamidine synthase subunit PurL</fullName>
        <shortName evidence="8">FGAM synthase</shortName>
        <ecNumber evidence="8">6.3.5.3</ecNumber>
    </recommendedName>
    <alternativeName>
        <fullName evidence="8">Formylglycinamide ribonucleotide amidotransferase subunit II</fullName>
        <shortName evidence="8">FGAR amidotransferase II</shortName>
        <shortName evidence="8">FGAR-AT II</shortName>
    </alternativeName>
    <alternativeName>
        <fullName evidence="8">Glutamine amidotransferase PurL</fullName>
    </alternativeName>
    <alternativeName>
        <fullName evidence="8">Phosphoribosylformylglycinamidine synthase subunit II</fullName>
    </alternativeName>
</protein>
<dbReference type="NCBIfam" id="NF002290">
    <property type="entry name" value="PRK01213.1"/>
    <property type="match status" value="1"/>
</dbReference>
<dbReference type="Pfam" id="PF18072">
    <property type="entry name" value="FGAR-AT_linker"/>
    <property type="match status" value="1"/>
</dbReference>
<dbReference type="Gene3D" id="3.90.650.10">
    <property type="entry name" value="PurM-like C-terminal domain"/>
    <property type="match status" value="2"/>
</dbReference>
<organism evidence="13 14">
    <name type="scientific">Candidatus Pseudogracilibacillus intestinigallinarum</name>
    <dbReference type="NCBI Taxonomy" id="2838742"/>
    <lineage>
        <taxon>Bacteria</taxon>
        <taxon>Bacillati</taxon>
        <taxon>Bacillota</taxon>
        <taxon>Bacilli</taxon>
        <taxon>Bacillales</taxon>
        <taxon>Bacillaceae</taxon>
        <taxon>Pseudogracilibacillus</taxon>
    </lineage>
</organism>
<feature type="binding site" evidence="8">
    <location>
        <position position="265"/>
    </location>
    <ligand>
        <name>Mg(2+)</name>
        <dbReference type="ChEBI" id="CHEBI:18420"/>
        <label>2</label>
    </ligand>
</feature>
<feature type="binding site" evidence="8">
    <location>
        <position position="94"/>
    </location>
    <ligand>
        <name>Mg(2+)</name>
        <dbReference type="ChEBI" id="CHEBI:18420"/>
        <label>1</label>
    </ligand>
</feature>
<comment type="caution">
    <text evidence="8">Lacks conserved residue(s) required for the propagation of feature annotation.</text>
</comment>
<feature type="binding site" evidence="8">
    <location>
        <position position="117"/>
    </location>
    <ligand>
        <name>substrate</name>
    </ligand>
</feature>
<dbReference type="InterPro" id="IPR041609">
    <property type="entry name" value="PurL_linker"/>
</dbReference>
<dbReference type="CDD" id="cd02203">
    <property type="entry name" value="PurL_repeat1"/>
    <property type="match status" value="1"/>
</dbReference>
<feature type="binding site" evidence="8">
    <location>
        <position position="492"/>
    </location>
    <ligand>
        <name>ATP</name>
        <dbReference type="ChEBI" id="CHEBI:30616"/>
    </ligand>
</feature>
<keyword evidence="7 8" id="KW-0460">Magnesium</keyword>
<feature type="domain" description="PurM-like N-terminal" evidence="10">
    <location>
        <begin position="438"/>
        <end position="552"/>
    </location>
</feature>
<evidence type="ECO:0000256" key="8">
    <source>
        <dbReference type="HAMAP-Rule" id="MF_00420"/>
    </source>
</evidence>
<feature type="binding site" evidence="8">
    <location>
        <position position="92"/>
    </location>
    <ligand>
        <name>ATP</name>
        <dbReference type="ChEBI" id="CHEBI:30616"/>
    </ligand>
</feature>
<comment type="subcellular location">
    <subcellularLocation>
        <location evidence="8">Cytoplasm</location>
    </subcellularLocation>
</comment>
<dbReference type="SUPFAM" id="SSF55326">
    <property type="entry name" value="PurM N-terminal domain-like"/>
    <property type="match status" value="2"/>
</dbReference>
<evidence type="ECO:0000256" key="7">
    <source>
        <dbReference type="ARBA" id="ARBA00022842"/>
    </source>
</evidence>
<evidence type="ECO:0000259" key="12">
    <source>
        <dbReference type="Pfam" id="PF18072"/>
    </source>
</evidence>
<evidence type="ECO:0000313" key="14">
    <source>
        <dbReference type="Proteomes" id="UP000823937"/>
    </source>
</evidence>
<comment type="function">
    <text evidence="8">Part of the phosphoribosylformylglycinamidine synthase complex involved in the purines biosynthetic pathway. Catalyzes the ATP-dependent conversion of formylglycinamide ribonucleotide (FGAR) and glutamine to yield formylglycinamidine ribonucleotide (FGAM) and glutamate. The FGAM synthase complex is composed of three subunits. PurQ produces an ammonia molecule by converting glutamine to glutamate. PurL transfers the ammonia molecule to FGAR to form FGAM in an ATP-dependent manner. PurS interacts with PurQ and PurL and is thought to assist in the transfer of the ammonia molecule from PurQ to PurL.</text>
</comment>
<sequence>MVMDPEQIEREKEYERMGLSTEEYNKAKEILGRYPNYTETGIFSVMWSEHCSYKTSRPLLKKFPTEGPHVLVGPGEGAGVVDIGDNQAVVFKMESHNSPSRINPFEGAATGIGGILRDVFSMGARPIAAMNSLRFGPLNNDRTKWIFEEAVKGMAFYGNNVGVPTVGGEIQFDECYADSPLVNAMVVGLLDHDDIQKGIAAGVGNTVIYAGAPTGRDGILGAAHSSDDEENEEASPAAGNPHLEKKLIEACLEVIHHEALVGMQDMGAAGLTSSGSEMASKAGTGMVLDLDLVPQAEENMSAYEMMLSETQERMLLVVTKGREQEIIDLFNKHGVDACAVGEVIEEKVFKVDHQGKEWANIPVDALDKDAPVYYMPSREASYYKGFQEMEQPTFTVVNYGDTLKQLLQQPTIASKEYVYEQFDSEMNGNTVAGPGAGASVVKIEGYDKAIAISTDCNSRYIYLDPEVGGQIAVAEACRNIVAAGAKPLAITDGLNYGNPTNEEVFWQMEKSIDGVSEGCRTLEVPVISGNVSMYNQSYGEPIFPTPIIGVVGLFESLDHITPNNFQAAGDHVYVIGETDATFGGSELQQVLTGKYEGKAPAIDLQVEKARQDGLLQAIKAGVIESAEDVAEGGLGVTLAEKVIRANGLGINVTLEGDMTAALFSETQSRFVVSVKEENVEKFEQLGLDAIKVGVVTEDEQFVVKSATEEVMTEEVQTLRKLWKESIAQSLKSN</sequence>
<evidence type="ECO:0000313" key="13">
    <source>
        <dbReference type="EMBL" id="HIV74928.1"/>
    </source>
</evidence>
<dbReference type="Pfam" id="PF00586">
    <property type="entry name" value="AIRS"/>
    <property type="match status" value="2"/>
</dbReference>
<dbReference type="Pfam" id="PF02769">
    <property type="entry name" value="AIRS_C"/>
    <property type="match status" value="2"/>
</dbReference>
<comment type="caution">
    <text evidence="13">The sequence shown here is derived from an EMBL/GenBank/DDBJ whole genome shotgun (WGS) entry which is preliminary data.</text>
</comment>
<dbReference type="EC" id="6.3.5.3" evidence="8"/>
<name>A0A9D1PLX8_9BACI</name>
<keyword evidence="5 8" id="KW-0658">Purine biosynthesis</keyword>
<feature type="domain" description="PurM-like N-terminal" evidence="10">
    <location>
        <begin position="75"/>
        <end position="189"/>
    </location>
</feature>
<evidence type="ECO:0000256" key="4">
    <source>
        <dbReference type="ARBA" id="ARBA00022741"/>
    </source>
</evidence>
<comment type="similarity">
    <text evidence="8">Belongs to the FGAMS family.</text>
</comment>
<dbReference type="Gene3D" id="3.30.1330.10">
    <property type="entry name" value="PurM-like, N-terminal domain"/>
    <property type="match status" value="2"/>
</dbReference>
<feature type="active site" description="Proton acceptor" evidence="8">
    <location>
        <position position="96"/>
    </location>
</feature>
<feature type="domain" description="PurM-like C-terminal" evidence="11">
    <location>
        <begin position="568"/>
        <end position="703"/>
    </location>
</feature>
<feature type="domain" description="Phosphoribosylformylglycinamidine synthase linker" evidence="12">
    <location>
        <begin position="8"/>
        <end position="54"/>
    </location>
</feature>
<comment type="pathway">
    <text evidence="8">Purine metabolism; IMP biosynthesis via de novo pathway; 5-amino-1-(5-phospho-D-ribosyl)imidazole from N(2)-formyl-N(1)-(5-phospho-D-ribosyl)glycinamide: step 1/2.</text>
</comment>
<feature type="active site" evidence="8">
    <location>
        <position position="50"/>
    </location>
</feature>
<dbReference type="GO" id="GO:0005524">
    <property type="term" value="F:ATP binding"/>
    <property type="evidence" value="ECO:0007669"/>
    <property type="project" value="UniProtKB-UniRule"/>
</dbReference>
<dbReference type="HAMAP" id="MF_00420">
    <property type="entry name" value="PurL_2"/>
    <property type="match status" value="1"/>
</dbReference>
<gene>
    <name evidence="8 13" type="primary">purL</name>
    <name evidence="13" type="ORF">H9895_07630</name>
</gene>
<evidence type="ECO:0000256" key="3">
    <source>
        <dbReference type="ARBA" id="ARBA00022723"/>
    </source>
</evidence>
<feature type="binding site" evidence="8">
    <location>
        <position position="532"/>
    </location>
    <ligand>
        <name>substrate</name>
    </ligand>
</feature>
<dbReference type="InterPro" id="IPR010074">
    <property type="entry name" value="PRibForGlyAmidine_synth_PurL"/>
</dbReference>
<feature type="binding site" evidence="8">
    <location>
        <position position="530"/>
    </location>
    <ligand>
        <name>Mg(2+)</name>
        <dbReference type="ChEBI" id="CHEBI:18420"/>
        <label>1</label>
    </ligand>
</feature>
<reference evidence="13" key="1">
    <citation type="journal article" date="2021" name="PeerJ">
        <title>Extensive microbial diversity within the chicken gut microbiome revealed by metagenomics and culture.</title>
        <authorList>
            <person name="Gilroy R."/>
            <person name="Ravi A."/>
            <person name="Getino M."/>
            <person name="Pursley I."/>
            <person name="Horton D.L."/>
            <person name="Alikhan N.F."/>
            <person name="Baker D."/>
            <person name="Gharbi K."/>
            <person name="Hall N."/>
            <person name="Watson M."/>
            <person name="Adriaenssens E.M."/>
            <person name="Foster-Nyarko E."/>
            <person name="Jarju S."/>
            <person name="Secka A."/>
            <person name="Antonio M."/>
            <person name="Oren A."/>
            <person name="Chaudhuri R.R."/>
            <person name="La Ragione R."/>
            <person name="Hildebrand F."/>
            <person name="Pallen M.J."/>
        </authorList>
    </citation>
    <scope>NUCLEOTIDE SEQUENCE</scope>
    <source>
        <strain evidence="13">CHK169-2315</strain>
    </source>
</reference>
<dbReference type="Proteomes" id="UP000823937">
    <property type="component" value="Unassembled WGS sequence"/>
</dbReference>
<dbReference type="EMBL" id="DXHX01000119">
    <property type="protein sequence ID" value="HIV74928.1"/>
    <property type="molecule type" value="Genomic_DNA"/>
</dbReference>
<dbReference type="PANTHER" id="PTHR43555">
    <property type="entry name" value="PHOSPHORIBOSYLFORMYLGLYCINAMIDINE SYNTHASE SUBUNIT PURL"/>
    <property type="match status" value="1"/>
</dbReference>
<feature type="binding site" evidence="8">
    <location>
        <position position="53"/>
    </location>
    <ligand>
        <name>ATP</name>
        <dbReference type="ChEBI" id="CHEBI:30616"/>
    </ligand>
</feature>
<evidence type="ECO:0000256" key="9">
    <source>
        <dbReference type="SAM" id="MobiDB-lite"/>
    </source>
</evidence>
<dbReference type="GO" id="GO:0004642">
    <property type="term" value="F:phosphoribosylformylglycinamidine synthase activity"/>
    <property type="evidence" value="ECO:0007669"/>
    <property type="project" value="UniProtKB-UniRule"/>
</dbReference>
<feature type="binding site" evidence="8">
    <location>
        <position position="529"/>
    </location>
    <ligand>
        <name>ATP</name>
        <dbReference type="ChEBI" id="CHEBI:30616"/>
    </ligand>
</feature>
<dbReference type="InterPro" id="IPR036921">
    <property type="entry name" value="PurM-like_N_sf"/>
</dbReference>
<reference evidence="13" key="2">
    <citation type="submission" date="2021-04" db="EMBL/GenBank/DDBJ databases">
        <authorList>
            <person name="Gilroy R."/>
        </authorList>
    </citation>
    <scope>NUCLEOTIDE SEQUENCE</scope>
    <source>
        <strain evidence="13">CHK169-2315</strain>
    </source>
</reference>
<accession>A0A9D1PLX8</accession>
<keyword evidence="6 8" id="KW-0067">ATP-binding</keyword>
<evidence type="ECO:0000259" key="11">
    <source>
        <dbReference type="Pfam" id="PF02769"/>
    </source>
</evidence>
<evidence type="ECO:0000256" key="6">
    <source>
        <dbReference type="ARBA" id="ARBA00022840"/>
    </source>
</evidence>
<dbReference type="CDD" id="cd02204">
    <property type="entry name" value="PurL_repeat2"/>
    <property type="match status" value="1"/>
</dbReference>
<comment type="subunit">
    <text evidence="8">Monomer. Part of the FGAM synthase complex composed of 1 PurL, 1 PurQ and 2 PurS subunits.</text>
</comment>
<evidence type="ECO:0000256" key="1">
    <source>
        <dbReference type="ARBA" id="ARBA00022490"/>
    </source>
</evidence>
<dbReference type="PIRSF" id="PIRSF001587">
    <property type="entry name" value="FGAM_synthase_II"/>
    <property type="match status" value="1"/>
</dbReference>
<feature type="region of interest" description="Disordered" evidence="9">
    <location>
        <begin position="219"/>
        <end position="240"/>
    </location>
</feature>
<evidence type="ECO:0000256" key="5">
    <source>
        <dbReference type="ARBA" id="ARBA00022755"/>
    </source>
</evidence>
<keyword evidence="3 8" id="KW-0479">Metal-binding</keyword>
<evidence type="ECO:0000256" key="2">
    <source>
        <dbReference type="ARBA" id="ARBA00022598"/>
    </source>
</evidence>
<dbReference type="SUPFAM" id="SSF56042">
    <property type="entry name" value="PurM C-terminal domain-like"/>
    <property type="match status" value="2"/>
</dbReference>